<evidence type="ECO:0000313" key="1">
    <source>
        <dbReference type="EMBL" id="KAK3720428.1"/>
    </source>
</evidence>
<dbReference type="EMBL" id="JAUTXU010000022">
    <property type="protein sequence ID" value="KAK3720428.1"/>
    <property type="molecule type" value="Genomic_DNA"/>
</dbReference>
<comment type="caution">
    <text evidence="1">The sequence shown here is derived from an EMBL/GenBank/DDBJ whole genome shotgun (WGS) entry which is preliminary data.</text>
</comment>
<reference evidence="1" key="1">
    <citation type="submission" date="2023-07" db="EMBL/GenBank/DDBJ databases">
        <title>Black Yeasts Isolated from many extreme environments.</title>
        <authorList>
            <person name="Coleine C."/>
            <person name="Stajich J.E."/>
            <person name="Selbmann L."/>
        </authorList>
    </citation>
    <scope>NUCLEOTIDE SEQUENCE</scope>
    <source>
        <strain evidence="1">CCFEE 5714</strain>
    </source>
</reference>
<proteinExistence type="predicted"/>
<name>A0ACC3NRS2_9PEZI</name>
<protein>
    <submittedName>
        <fullName evidence="1">Uncharacterized protein</fullName>
    </submittedName>
</protein>
<gene>
    <name evidence="1" type="ORF">LTR37_003840</name>
</gene>
<keyword evidence="2" id="KW-1185">Reference proteome</keyword>
<accession>A0ACC3NRS2</accession>
<evidence type="ECO:0000313" key="2">
    <source>
        <dbReference type="Proteomes" id="UP001281147"/>
    </source>
</evidence>
<dbReference type="Proteomes" id="UP001281147">
    <property type="component" value="Unassembled WGS sequence"/>
</dbReference>
<sequence>MALDGTASAVQRAKDEPANSENQNQDSVVGFTNANNSIDVETLLKEVHSSDPYIGHCMKKSMPN</sequence>
<organism evidence="1 2">
    <name type="scientific">Vermiconidia calcicola</name>
    <dbReference type="NCBI Taxonomy" id="1690605"/>
    <lineage>
        <taxon>Eukaryota</taxon>
        <taxon>Fungi</taxon>
        <taxon>Dikarya</taxon>
        <taxon>Ascomycota</taxon>
        <taxon>Pezizomycotina</taxon>
        <taxon>Dothideomycetes</taxon>
        <taxon>Dothideomycetidae</taxon>
        <taxon>Mycosphaerellales</taxon>
        <taxon>Extremaceae</taxon>
        <taxon>Vermiconidia</taxon>
    </lineage>
</organism>